<dbReference type="AlphaFoldDB" id="A0AB34G8T2"/>
<evidence type="ECO:0000313" key="3">
    <source>
        <dbReference type="Proteomes" id="UP001159641"/>
    </source>
</evidence>
<protein>
    <submittedName>
        <fullName evidence="2">Uncharacterized protein</fullName>
    </submittedName>
</protein>
<dbReference type="EMBL" id="JAIQCJ010002438">
    <property type="protein sequence ID" value="KAJ8776252.1"/>
    <property type="molecule type" value="Genomic_DNA"/>
</dbReference>
<accession>A0AB34G8T2</accession>
<sequence>MNNRKLIPCRGALEEFAEMKEREEKKADLEREEKKRDYQARKMHYLLSTKQVGLPVPDSSRKPLGHPA</sequence>
<proteinExistence type="predicted"/>
<dbReference type="Proteomes" id="UP001159641">
    <property type="component" value="Unassembled WGS sequence"/>
</dbReference>
<feature type="region of interest" description="Disordered" evidence="1">
    <location>
        <begin position="49"/>
        <end position="68"/>
    </location>
</feature>
<gene>
    <name evidence="2" type="ORF">J1605_015550</name>
</gene>
<organism evidence="2 3">
    <name type="scientific">Eschrichtius robustus</name>
    <name type="common">California gray whale</name>
    <name type="synonym">Eschrichtius gibbosus</name>
    <dbReference type="NCBI Taxonomy" id="9764"/>
    <lineage>
        <taxon>Eukaryota</taxon>
        <taxon>Metazoa</taxon>
        <taxon>Chordata</taxon>
        <taxon>Craniata</taxon>
        <taxon>Vertebrata</taxon>
        <taxon>Euteleostomi</taxon>
        <taxon>Mammalia</taxon>
        <taxon>Eutheria</taxon>
        <taxon>Laurasiatheria</taxon>
        <taxon>Artiodactyla</taxon>
        <taxon>Whippomorpha</taxon>
        <taxon>Cetacea</taxon>
        <taxon>Mysticeti</taxon>
        <taxon>Eschrichtiidae</taxon>
        <taxon>Eschrichtius</taxon>
    </lineage>
</organism>
<name>A0AB34G8T2_ESCRO</name>
<reference evidence="2 3" key="1">
    <citation type="submission" date="2022-11" db="EMBL/GenBank/DDBJ databases">
        <title>Whole genome sequence of Eschrichtius robustus ER-17-0199.</title>
        <authorList>
            <person name="Bruniche-Olsen A."/>
            <person name="Black A.N."/>
            <person name="Fields C.J."/>
            <person name="Walden K."/>
            <person name="Dewoody J.A."/>
        </authorList>
    </citation>
    <scope>NUCLEOTIDE SEQUENCE [LARGE SCALE GENOMIC DNA]</scope>
    <source>
        <strain evidence="2">ER-17-0199</strain>
        <tissue evidence="2">Blubber</tissue>
    </source>
</reference>
<evidence type="ECO:0000313" key="2">
    <source>
        <dbReference type="EMBL" id="KAJ8776252.1"/>
    </source>
</evidence>
<keyword evidence="3" id="KW-1185">Reference proteome</keyword>
<evidence type="ECO:0000256" key="1">
    <source>
        <dbReference type="SAM" id="MobiDB-lite"/>
    </source>
</evidence>
<comment type="caution">
    <text evidence="2">The sequence shown here is derived from an EMBL/GenBank/DDBJ whole genome shotgun (WGS) entry which is preliminary data.</text>
</comment>